<organism evidence="5 6">
    <name type="scientific">Pseudomonas fluorescens</name>
    <dbReference type="NCBI Taxonomy" id="294"/>
    <lineage>
        <taxon>Bacteria</taxon>
        <taxon>Pseudomonadati</taxon>
        <taxon>Pseudomonadota</taxon>
        <taxon>Gammaproteobacteria</taxon>
        <taxon>Pseudomonadales</taxon>
        <taxon>Pseudomonadaceae</taxon>
        <taxon>Pseudomonas</taxon>
    </lineage>
</organism>
<dbReference type="Pfam" id="PF03573">
    <property type="entry name" value="OprD"/>
    <property type="match status" value="1"/>
</dbReference>
<keyword evidence="3 4" id="KW-0732">Signal</keyword>
<accession>A0A5E7C142</accession>
<dbReference type="GO" id="GO:0016020">
    <property type="term" value="C:membrane"/>
    <property type="evidence" value="ECO:0007669"/>
    <property type="project" value="InterPro"/>
</dbReference>
<evidence type="ECO:0000313" key="5">
    <source>
        <dbReference type="EMBL" id="VVN90073.1"/>
    </source>
</evidence>
<dbReference type="PANTHER" id="PTHR34596">
    <property type="entry name" value="CHITOPORIN"/>
    <property type="match status" value="1"/>
</dbReference>
<dbReference type="EMBL" id="CABVHY010000007">
    <property type="protein sequence ID" value="VVN90073.1"/>
    <property type="molecule type" value="Genomic_DNA"/>
</dbReference>
<evidence type="ECO:0000256" key="3">
    <source>
        <dbReference type="ARBA" id="ARBA00022729"/>
    </source>
</evidence>
<gene>
    <name evidence="5" type="primary">nicP_8</name>
    <name evidence="5" type="ORF">PS723_01801</name>
</gene>
<dbReference type="Proteomes" id="UP000379480">
    <property type="component" value="Unassembled WGS sequence"/>
</dbReference>
<reference evidence="5 6" key="1">
    <citation type="submission" date="2019-09" db="EMBL/GenBank/DDBJ databases">
        <authorList>
            <person name="Chandra G."/>
            <person name="Truman W A."/>
        </authorList>
    </citation>
    <scope>NUCLEOTIDE SEQUENCE [LARGE SCALE GENOMIC DNA]</scope>
    <source>
        <strain evidence="5">PS723</strain>
    </source>
</reference>
<protein>
    <submittedName>
        <fullName evidence="5">Porin-like protein NicP</fullName>
    </submittedName>
</protein>
<dbReference type="GO" id="GO:0015288">
    <property type="term" value="F:porin activity"/>
    <property type="evidence" value="ECO:0007669"/>
    <property type="project" value="TreeGrafter"/>
</dbReference>
<feature type="signal peptide" evidence="4">
    <location>
        <begin position="1"/>
        <end position="41"/>
    </location>
</feature>
<dbReference type="PANTHER" id="PTHR34596:SF2">
    <property type="entry name" value="CHITOPORIN"/>
    <property type="match status" value="1"/>
</dbReference>
<dbReference type="InterPro" id="IPR023614">
    <property type="entry name" value="Porin_dom_sf"/>
</dbReference>
<feature type="chain" id="PRO_5022914438" evidence="4">
    <location>
        <begin position="42"/>
        <end position="437"/>
    </location>
</feature>
<name>A0A5E7C142_PSEFL</name>
<dbReference type="InterPro" id="IPR005318">
    <property type="entry name" value="OM_porin_bac"/>
</dbReference>
<sequence precursor="true">MEHCNLSTNNNKSKTMKQTFQATRSVLSLALALGFSSSLMAAESGFFEDASATLQARNYYFSRDFSDIVGANQQSKAEEWAQGFILNVKSGYTQGPIGVGVDVIGLLGIKLDSSPDRVNTGLLPVQSDGRAADEYSRLEGALKLRYSRTEVRVGELQPNLPVLAFSDIRLLPPSYQGASISSAEINGLTLQGGHLNSTSLRNEAGDEKMQAMLGHVPQRQVSSDGFNFAGGEYAFNDKRTSVSAWYGQLEDIYNQRFLGLKHSEPFGDWTLGANLGYFDSREDGKKLLGNIDNQAFFSLLSAKRGGHTFYVGYQGMYGDSAFPRVFANISPLGNEVPTYEFAFTDERSWQARYDYDFAALGLPGLTSTVRYITGNNVDTGKGFEGKDRERDLDIGYVVQNGTLKGLGMRVRNVMARSNYRSDIDENRLILSYTWTLL</sequence>
<evidence type="ECO:0000256" key="1">
    <source>
        <dbReference type="ARBA" id="ARBA00009075"/>
    </source>
</evidence>
<evidence type="ECO:0000313" key="6">
    <source>
        <dbReference type="Proteomes" id="UP000379480"/>
    </source>
</evidence>
<evidence type="ECO:0000256" key="4">
    <source>
        <dbReference type="SAM" id="SignalP"/>
    </source>
</evidence>
<keyword evidence="2" id="KW-0813">Transport</keyword>
<evidence type="ECO:0000256" key="2">
    <source>
        <dbReference type="ARBA" id="ARBA00022448"/>
    </source>
</evidence>
<proteinExistence type="inferred from homology"/>
<comment type="similarity">
    <text evidence="1">Belongs to the outer membrane porin (Opr) (TC 1.B.25) family.</text>
</comment>
<dbReference type="AlphaFoldDB" id="A0A5E7C142"/>
<dbReference type="Gene3D" id="2.40.160.10">
    <property type="entry name" value="Porin"/>
    <property type="match status" value="1"/>
</dbReference>